<gene>
    <name evidence="1" type="ORF">LLW17_01510</name>
</gene>
<protein>
    <submittedName>
        <fullName evidence="1">Uncharacterized protein</fullName>
    </submittedName>
</protein>
<name>A0ABS8GN25_9FLAO</name>
<organism evidence="1 2">
    <name type="scientific">Leeuwenhoekiella parthenopeia</name>
    <dbReference type="NCBI Taxonomy" id="2890320"/>
    <lineage>
        <taxon>Bacteria</taxon>
        <taxon>Pseudomonadati</taxon>
        <taxon>Bacteroidota</taxon>
        <taxon>Flavobacteriia</taxon>
        <taxon>Flavobacteriales</taxon>
        <taxon>Flavobacteriaceae</taxon>
        <taxon>Leeuwenhoekiella</taxon>
    </lineage>
</organism>
<comment type="caution">
    <text evidence="1">The sequence shown here is derived from an EMBL/GenBank/DDBJ whole genome shotgun (WGS) entry which is preliminary data.</text>
</comment>
<keyword evidence="2" id="KW-1185">Reference proteome</keyword>
<accession>A0ABS8GN25</accession>
<evidence type="ECO:0000313" key="1">
    <source>
        <dbReference type="EMBL" id="MCC4211382.1"/>
    </source>
</evidence>
<evidence type="ECO:0000313" key="2">
    <source>
        <dbReference type="Proteomes" id="UP001197770"/>
    </source>
</evidence>
<dbReference type="EMBL" id="JAJGMW010000002">
    <property type="protein sequence ID" value="MCC4211382.1"/>
    <property type="molecule type" value="Genomic_DNA"/>
</dbReference>
<reference evidence="1 2" key="1">
    <citation type="submission" date="2021-11" db="EMBL/GenBank/DDBJ databases">
        <title>Seasonal and diel survey of microbial diversity of the Tyrrhenian coast.</title>
        <authorList>
            <person name="Gattoni G."/>
            <person name="Corral P."/>
        </authorList>
    </citation>
    <scope>NUCLEOTIDE SEQUENCE [LARGE SCALE GENOMIC DNA]</scope>
    <source>
        <strain evidence="1 2">Mr9</strain>
    </source>
</reference>
<sequence>MMKKALIQRLQITPEQYSDTIFNVWFQWCASKTINQTSLQKVLICQPLQNWWLRELHKLEAQFMEASAPYASTMTRNDALILWAEHTEAIYNRFSKPLIKKAHERKTIEQQN</sequence>
<dbReference type="Proteomes" id="UP001197770">
    <property type="component" value="Unassembled WGS sequence"/>
</dbReference>
<proteinExistence type="predicted"/>
<dbReference type="RefSeq" id="WP_228228503.1">
    <property type="nucleotide sequence ID" value="NZ_JAJGMW010000002.1"/>
</dbReference>